<evidence type="ECO:0000256" key="1">
    <source>
        <dbReference type="PROSITE-ProRule" id="PRU00266"/>
    </source>
</evidence>
<evidence type="ECO:0000259" key="4">
    <source>
        <dbReference type="PROSITE" id="PS50174"/>
    </source>
</evidence>
<dbReference type="PROSITE" id="PS50174">
    <property type="entry name" value="G_PATCH"/>
    <property type="match status" value="1"/>
</dbReference>
<dbReference type="InterPro" id="IPR014720">
    <property type="entry name" value="dsRBD_dom"/>
</dbReference>
<dbReference type="PANTHER" id="PTHR46528">
    <property type="entry name" value="PROTEIN SON"/>
    <property type="match status" value="1"/>
</dbReference>
<dbReference type="SMART" id="SM00443">
    <property type="entry name" value="G_patch"/>
    <property type="match status" value="1"/>
</dbReference>
<reference evidence="5" key="2">
    <citation type="submission" date="2025-05" db="UniProtKB">
        <authorList>
            <consortium name="EnsemblMetazoa"/>
        </authorList>
    </citation>
    <scope>IDENTIFICATION</scope>
    <source>
        <strain evidence="5">Foshan</strain>
    </source>
</reference>
<evidence type="ECO:0000256" key="2">
    <source>
        <dbReference type="SAM" id="MobiDB-lite"/>
    </source>
</evidence>
<dbReference type="Pfam" id="PF00035">
    <property type="entry name" value="dsrm"/>
    <property type="match status" value="1"/>
</dbReference>
<dbReference type="GeneID" id="115253498"/>
<accession>A0ABM1Z6R3</accession>
<dbReference type="SUPFAM" id="SSF54768">
    <property type="entry name" value="dsRNA-binding domain-like"/>
    <property type="match status" value="1"/>
</dbReference>
<feature type="region of interest" description="Disordered" evidence="2">
    <location>
        <begin position="42"/>
        <end position="81"/>
    </location>
</feature>
<keyword evidence="1" id="KW-0694">RNA-binding</keyword>
<dbReference type="InterPro" id="IPR000467">
    <property type="entry name" value="G_patch_dom"/>
</dbReference>
<dbReference type="EnsemblMetazoa" id="AALFPA23_015590.R22689">
    <property type="protein sequence ID" value="AALFPA23_015590.P22689"/>
    <property type="gene ID" value="AALFPA23_015590"/>
</dbReference>
<feature type="region of interest" description="Disordered" evidence="2">
    <location>
        <begin position="153"/>
        <end position="176"/>
    </location>
</feature>
<evidence type="ECO:0000313" key="5">
    <source>
        <dbReference type="EnsemblMetazoa" id="AALFPA23_015590.P22689"/>
    </source>
</evidence>
<feature type="domain" description="DRBM" evidence="3">
    <location>
        <begin position="212"/>
        <end position="282"/>
    </location>
</feature>
<feature type="region of interest" description="Disordered" evidence="2">
    <location>
        <begin position="104"/>
        <end position="137"/>
    </location>
</feature>
<name>A0ABM1Z6R3_AEDAL</name>
<dbReference type="SMART" id="SM00358">
    <property type="entry name" value="DSRM"/>
    <property type="match status" value="1"/>
</dbReference>
<dbReference type="EnsemblMetazoa" id="AALFPA23_015590.R22688">
    <property type="protein sequence ID" value="AALFPA23_015590.P22688"/>
    <property type="gene ID" value="AALFPA23_015590"/>
</dbReference>
<dbReference type="PROSITE" id="PS50137">
    <property type="entry name" value="DS_RBD"/>
    <property type="match status" value="1"/>
</dbReference>
<sequence length="286" mass="31387">MNNYNYNSYPDNYNNYNDSGSNSDFSNVPFYLMSQNASMGGGGGGGNDGNAPNYNRNQYNYSMNSSQSSNSYSSSSYGYGGGSQNQAQYQYSATMSSDMSSSLPFTYADNGSDNNKRKNRGQQPWVKRDSLKRPAPYAGARGMNLMQKMGWNPGQGLGRRENGELEPSFPDIKMDKRGLDAGKKLSVPINVRSEGGRKLQMATIKLVTEGKNPLSILEEYCSKRKLEAPKYAAVVDEGPVHAKNYVFKVTVDGVDYTAEKGSNVKKSARLEAAKKCLKDLGVLTQE</sequence>
<dbReference type="Gene3D" id="3.30.160.20">
    <property type="match status" value="1"/>
</dbReference>
<feature type="compositionally biased region" description="Low complexity" evidence="2">
    <location>
        <begin position="53"/>
        <end position="77"/>
    </location>
</feature>
<dbReference type="InterPro" id="IPR032922">
    <property type="entry name" value="SON"/>
</dbReference>
<keyword evidence="6" id="KW-1185">Reference proteome</keyword>
<evidence type="ECO:0000313" key="6">
    <source>
        <dbReference type="Proteomes" id="UP000069940"/>
    </source>
</evidence>
<organism evidence="5 6">
    <name type="scientific">Aedes albopictus</name>
    <name type="common">Asian tiger mosquito</name>
    <name type="synonym">Stegomyia albopicta</name>
    <dbReference type="NCBI Taxonomy" id="7160"/>
    <lineage>
        <taxon>Eukaryota</taxon>
        <taxon>Metazoa</taxon>
        <taxon>Ecdysozoa</taxon>
        <taxon>Arthropoda</taxon>
        <taxon>Hexapoda</taxon>
        <taxon>Insecta</taxon>
        <taxon>Pterygota</taxon>
        <taxon>Neoptera</taxon>
        <taxon>Endopterygota</taxon>
        <taxon>Diptera</taxon>
        <taxon>Nematocera</taxon>
        <taxon>Culicoidea</taxon>
        <taxon>Culicidae</taxon>
        <taxon>Culicinae</taxon>
        <taxon>Aedini</taxon>
        <taxon>Aedes</taxon>
        <taxon>Stegomyia</taxon>
    </lineage>
</organism>
<dbReference type="Pfam" id="PF01585">
    <property type="entry name" value="G-patch"/>
    <property type="match status" value="1"/>
</dbReference>
<feature type="domain" description="G-patch" evidence="4">
    <location>
        <begin position="138"/>
        <end position="184"/>
    </location>
</feature>
<dbReference type="PANTHER" id="PTHR46528:SF1">
    <property type="entry name" value="PROTEIN SON"/>
    <property type="match status" value="1"/>
</dbReference>
<proteinExistence type="predicted"/>
<evidence type="ECO:0000259" key="3">
    <source>
        <dbReference type="PROSITE" id="PS50137"/>
    </source>
</evidence>
<dbReference type="Proteomes" id="UP000069940">
    <property type="component" value="Unassembled WGS sequence"/>
</dbReference>
<dbReference type="RefSeq" id="XP_029736454.1">
    <property type="nucleotide sequence ID" value="XM_029880594.2"/>
</dbReference>
<protein>
    <submittedName>
        <fullName evidence="5">Uncharacterized protein</fullName>
    </submittedName>
</protein>
<dbReference type="RefSeq" id="XP_029736455.1">
    <property type="nucleotide sequence ID" value="XM_029880595.2"/>
</dbReference>
<reference evidence="6" key="1">
    <citation type="journal article" date="2015" name="Proc. Natl. Acad. Sci. U.S.A.">
        <title>Genome sequence of the Asian Tiger mosquito, Aedes albopictus, reveals insights into its biology, genetics, and evolution.</title>
        <authorList>
            <person name="Chen X.G."/>
            <person name="Jiang X."/>
            <person name="Gu J."/>
            <person name="Xu M."/>
            <person name="Wu Y."/>
            <person name="Deng Y."/>
            <person name="Zhang C."/>
            <person name="Bonizzoni M."/>
            <person name="Dermauw W."/>
            <person name="Vontas J."/>
            <person name="Armbruster P."/>
            <person name="Huang X."/>
            <person name="Yang Y."/>
            <person name="Zhang H."/>
            <person name="He W."/>
            <person name="Peng H."/>
            <person name="Liu Y."/>
            <person name="Wu K."/>
            <person name="Chen J."/>
            <person name="Lirakis M."/>
            <person name="Topalis P."/>
            <person name="Van Leeuwen T."/>
            <person name="Hall A.B."/>
            <person name="Jiang X."/>
            <person name="Thorpe C."/>
            <person name="Mueller R.L."/>
            <person name="Sun C."/>
            <person name="Waterhouse R.M."/>
            <person name="Yan G."/>
            <person name="Tu Z.J."/>
            <person name="Fang X."/>
            <person name="James A.A."/>
        </authorList>
    </citation>
    <scope>NUCLEOTIDE SEQUENCE [LARGE SCALE GENOMIC DNA]</scope>
    <source>
        <strain evidence="6">Foshan</strain>
    </source>
</reference>